<gene>
    <name evidence="6" type="ordered locus">Spirs_3650</name>
</gene>
<dbReference type="Pfam" id="PF01547">
    <property type="entry name" value="SBP_bac_1"/>
    <property type="match status" value="1"/>
</dbReference>
<evidence type="ECO:0000313" key="7">
    <source>
        <dbReference type="Proteomes" id="UP000002318"/>
    </source>
</evidence>
<evidence type="ECO:0000313" key="6">
    <source>
        <dbReference type="EMBL" id="ADK82736.1"/>
    </source>
</evidence>
<dbReference type="OrthoDB" id="9808332at2"/>
<dbReference type="KEGG" id="ssm:Spirs_3650"/>
<organism evidence="6 7">
    <name type="scientific">Sediminispirochaeta smaragdinae (strain DSM 11293 / JCM 15392 / SEBR 4228)</name>
    <name type="common">Spirochaeta smaragdinae</name>
    <dbReference type="NCBI Taxonomy" id="573413"/>
    <lineage>
        <taxon>Bacteria</taxon>
        <taxon>Pseudomonadati</taxon>
        <taxon>Spirochaetota</taxon>
        <taxon>Spirochaetia</taxon>
        <taxon>Spirochaetales</taxon>
        <taxon>Spirochaetaceae</taxon>
        <taxon>Sediminispirochaeta</taxon>
    </lineage>
</organism>
<evidence type="ECO:0000256" key="3">
    <source>
        <dbReference type="ARBA" id="ARBA00022448"/>
    </source>
</evidence>
<comment type="similarity">
    <text evidence="2">Belongs to the bacterial solute-binding protein 1 family.</text>
</comment>
<dbReference type="RefSeq" id="WP_013256195.1">
    <property type="nucleotide sequence ID" value="NC_014364.1"/>
</dbReference>
<evidence type="ECO:0000256" key="1">
    <source>
        <dbReference type="ARBA" id="ARBA00004418"/>
    </source>
</evidence>
<feature type="signal peptide" evidence="5">
    <location>
        <begin position="1"/>
        <end position="25"/>
    </location>
</feature>
<dbReference type="EMBL" id="CP002116">
    <property type="protein sequence ID" value="ADK82736.1"/>
    <property type="molecule type" value="Genomic_DNA"/>
</dbReference>
<keyword evidence="4 5" id="KW-0732">Signal</keyword>
<dbReference type="PANTHER" id="PTHR43649:SF34">
    <property type="entry name" value="ABC TRANSPORTER PERIPLASMIC-BINDING PROTEIN YCJN-RELATED"/>
    <property type="match status" value="1"/>
</dbReference>
<dbReference type="eggNOG" id="COG1653">
    <property type="taxonomic scope" value="Bacteria"/>
</dbReference>
<dbReference type="CDD" id="cd14750">
    <property type="entry name" value="PBP2_TMBP"/>
    <property type="match status" value="1"/>
</dbReference>
<dbReference type="GO" id="GO:0042597">
    <property type="term" value="C:periplasmic space"/>
    <property type="evidence" value="ECO:0007669"/>
    <property type="project" value="UniProtKB-SubCell"/>
</dbReference>
<dbReference type="SUPFAM" id="SSF53850">
    <property type="entry name" value="Periplasmic binding protein-like II"/>
    <property type="match status" value="1"/>
</dbReference>
<evidence type="ECO:0000256" key="2">
    <source>
        <dbReference type="ARBA" id="ARBA00008520"/>
    </source>
</evidence>
<dbReference type="Gene3D" id="3.40.190.10">
    <property type="entry name" value="Periplasmic binding protein-like II"/>
    <property type="match status" value="2"/>
</dbReference>
<protein>
    <submittedName>
        <fullName evidence="6">Extracellular solute-binding protein family 1</fullName>
    </submittedName>
</protein>
<proteinExistence type="inferred from homology"/>
<dbReference type="STRING" id="573413.Spirs_3650"/>
<comment type="subcellular location">
    <subcellularLocation>
        <location evidence="1">Periplasm</location>
    </subcellularLocation>
</comment>
<evidence type="ECO:0000256" key="5">
    <source>
        <dbReference type="SAM" id="SignalP"/>
    </source>
</evidence>
<sequence>MCKRMKSFAVLVALLALISAPFVMAGGQQDSSAPAGDSGQVVVTIAAGAVGQELELTKQAAAEYTKMHPDVLVKVLDTPDLSDDRLGLYLQFFESQSPEVDLYQVDVIWPGDMAEHFEDLYQYPGMKEDAAKHFAPIVQNNTVDGKLVAMPWFTDAGLLYYRTDLLEKYGFDGPPATWKELETMAQTIQDGERAAGNADFWGYVWQGNSYEGLTCDAIEWLASNGGGTIVSPDKKITINNGKAIAALNMAKGWVGTISPKGVLSFGEEDARNVWQAGNAAFMRNWPYAYNLSTSDESAVQGKFAAAPLPAGDSGKGAAALGGWQLALSKYSNNKKVAAEVLRYMAGYDVQKMRAIEGSFNPTIKSLYQDKDVLDATPIFGTLYDVFINTTPRPSTATAPRYSETSKIFFTNVHDVLSGKKDAATAVRAMELDLKDLLDYPTGSPE</sequence>
<dbReference type="HOGENOM" id="CLU_031285_9_1_12"/>
<reference evidence="6 7" key="1">
    <citation type="journal article" date="2010" name="Stand. Genomic Sci.">
        <title>Complete genome sequence of Spirochaeta smaragdinae type strain (SEBR 4228).</title>
        <authorList>
            <person name="Mavromatis K."/>
            <person name="Yasawong M."/>
            <person name="Chertkov O."/>
            <person name="Lapidus A."/>
            <person name="Lucas S."/>
            <person name="Nolan M."/>
            <person name="Del Rio T.G."/>
            <person name="Tice H."/>
            <person name="Cheng J.F."/>
            <person name="Pitluck S."/>
            <person name="Liolios K."/>
            <person name="Ivanova N."/>
            <person name="Tapia R."/>
            <person name="Han C."/>
            <person name="Bruce D."/>
            <person name="Goodwin L."/>
            <person name="Pati A."/>
            <person name="Chen A."/>
            <person name="Palaniappan K."/>
            <person name="Land M."/>
            <person name="Hauser L."/>
            <person name="Chang Y.J."/>
            <person name="Jeffries C.D."/>
            <person name="Detter J.C."/>
            <person name="Rohde M."/>
            <person name="Brambilla E."/>
            <person name="Spring S."/>
            <person name="Goker M."/>
            <person name="Sikorski J."/>
            <person name="Woyke T."/>
            <person name="Bristow J."/>
            <person name="Eisen J.A."/>
            <person name="Markowitz V."/>
            <person name="Hugenholtz P."/>
            <person name="Klenk H.P."/>
            <person name="Kyrpides N.C."/>
        </authorList>
    </citation>
    <scope>NUCLEOTIDE SEQUENCE [LARGE SCALE GENOMIC DNA]</scope>
    <source>
        <strain evidence="7">DSM 11293 / JCM 15392 / SEBR 4228</strain>
    </source>
</reference>
<evidence type="ECO:0000256" key="4">
    <source>
        <dbReference type="ARBA" id="ARBA00022729"/>
    </source>
</evidence>
<dbReference type="InterPro" id="IPR050490">
    <property type="entry name" value="Bact_solute-bd_prot1"/>
</dbReference>
<dbReference type="InterPro" id="IPR006059">
    <property type="entry name" value="SBP"/>
</dbReference>
<keyword evidence="7" id="KW-1185">Reference proteome</keyword>
<accession>E1R7N1</accession>
<dbReference type="PANTHER" id="PTHR43649">
    <property type="entry name" value="ARABINOSE-BINDING PROTEIN-RELATED"/>
    <property type="match status" value="1"/>
</dbReference>
<name>E1R7N1_SEDSS</name>
<dbReference type="Proteomes" id="UP000002318">
    <property type="component" value="Chromosome"/>
</dbReference>
<feature type="chain" id="PRO_5003150760" evidence="5">
    <location>
        <begin position="26"/>
        <end position="445"/>
    </location>
</feature>
<keyword evidence="3" id="KW-0813">Transport</keyword>
<dbReference type="AlphaFoldDB" id="E1R7N1"/>